<dbReference type="Proteomes" id="UP000660745">
    <property type="component" value="Unassembled WGS sequence"/>
</dbReference>
<dbReference type="InterPro" id="IPR002347">
    <property type="entry name" value="SDR_fam"/>
</dbReference>
<dbReference type="PRINTS" id="PR00081">
    <property type="entry name" value="GDHRDH"/>
</dbReference>
<comment type="similarity">
    <text evidence="1 3">Belongs to the short-chain dehydrogenases/reductases (SDR) family.</text>
</comment>
<dbReference type="EMBL" id="BMNK01000004">
    <property type="protein sequence ID" value="GGP06800.1"/>
    <property type="molecule type" value="Genomic_DNA"/>
</dbReference>
<evidence type="ECO:0000313" key="4">
    <source>
        <dbReference type="EMBL" id="GGP06800.1"/>
    </source>
</evidence>
<proteinExistence type="inferred from homology"/>
<sequence>MDLGLNGKTAVVTGASRGIGLAIVRALTDEGVRVVAGARTLTPELKETGAHVLTADLATAAGAGALAERALIELGGVDVLVNNVGGGEGEGQAGGFLSFDDQQWLGTYELNFLSAVRVTRAALPSLVERGGAIVNISSNGARQPGMGPIIYSTAKAALTAFGKALNEEFGPQGVRVNTVSPGSTRTSMWEGAQGYGAQLAGALGVPQEELLRALPGQAGMTTGRFVEPAEVAALVAYLVSPLAGSIAGADHLIDGGAIKTV</sequence>
<dbReference type="RefSeq" id="WP_189139372.1">
    <property type="nucleotide sequence ID" value="NZ_BMNK01000004.1"/>
</dbReference>
<accession>A0A918E4J9</accession>
<dbReference type="AlphaFoldDB" id="A0A918E4J9"/>
<comment type="caution">
    <text evidence="4">The sequence shown here is derived from an EMBL/GenBank/DDBJ whole genome shotgun (WGS) entry which is preliminary data.</text>
</comment>
<evidence type="ECO:0000256" key="2">
    <source>
        <dbReference type="ARBA" id="ARBA00023002"/>
    </source>
</evidence>
<name>A0A918E4J9_9ACTN</name>
<organism evidence="4 5">
    <name type="scientific">Nonomuraea glycinis</name>
    <dbReference type="NCBI Taxonomy" id="2047744"/>
    <lineage>
        <taxon>Bacteria</taxon>
        <taxon>Bacillati</taxon>
        <taxon>Actinomycetota</taxon>
        <taxon>Actinomycetes</taxon>
        <taxon>Streptosporangiales</taxon>
        <taxon>Streptosporangiaceae</taxon>
        <taxon>Nonomuraea</taxon>
    </lineage>
</organism>
<dbReference type="PRINTS" id="PR00080">
    <property type="entry name" value="SDRFAMILY"/>
</dbReference>
<evidence type="ECO:0000256" key="1">
    <source>
        <dbReference type="ARBA" id="ARBA00006484"/>
    </source>
</evidence>
<dbReference type="PANTHER" id="PTHR42879:SF6">
    <property type="entry name" value="NADPH-DEPENDENT REDUCTASE BACG"/>
    <property type="match status" value="1"/>
</dbReference>
<dbReference type="InterPro" id="IPR050259">
    <property type="entry name" value="SDR"/>
</dbReference>
<gene>
    <name evidence="4" type="primary">fabG</name>
    <name evidence="4" type="ORF">GCM10012278_32250</name>
</gene>
<protein>
    <submittedName>
        <fullName evidence="4">3-oxoacyl-ACP reductase</fullName>
    </submittedName>
</protein>
<dbReference type="InterPro" id="IPR036291">
    <property type="entry name" value="NAD(P)-bd_dom_sf"/>
</dbReference>
<evidence type="ECO:0000256" key="3">
    <source>
        <dbReference type="RuleBase" id="RU000363"/>
    </source>
</evidence>
<reference evidence="4" key="1">
    <citation type="journal article" date="2014" name="Int. J. Syst. Evol. Microbiol.">
        <title>Complete genome sequence of Corynebacterium casei LMG S-19264T (=DSM 44701T), isolated from a smear-ripened cheese.</title>
        <authorList>
            <consortium name="US DOE Joint Genome Institute (JGI-PGF)"/>
            <person name="Walter F."/>
            <person name="Albersmeier A."/>
            <person name="Kalinowski J."/>
            <person name="Ruckert C."/>
        </authorList>
    </citation>
    <scope>NUCLEOTIDE SEQUENCE</scope>
    <source>
        <strain evidence="4">CGMCC 4.7430</strain>
    </source>
</reference>
<dbReference type="GO" id="GO:0016491">
    <property type="term" value="F:oxidoreductase activity"/>
    <property type="evidence" value="ECO:0007669"/>
    <property type="project" value="UniProtKB-KW"/>
</dbReference>
<dbReference type="FunFam" id="3.40.50.720:FF:000084">
    <property type="entry name" value="Short-chain dehydrogenase reductase"/>
    <property type="match status" value="1"/>
</dbReference>
<dbReference type="Pfam" id="PF00106">
    <property type="entry name" value="adh_short"/>
    <property type="match status" value="1"/>
</dbReference>
<keyword evidence="5" id="KW-1185">Reference proteome</keyword>
<evidence type="ECO:0000313" key="5">
    <source>
        <dbReference type="Proteomes" id="UP000660745"/>
    </source>
</evidence>
<dbReference type="Gene3D" id="3.40.50.720">
    <property type="entry name" value="NAD(P)-binding Rossmann-like Domain"/>
    <property type="match status" value="1"/>
</dbReference>
<dbReference type="PANTHER" id="PTHR42879">
    <property type="entry name" value="3-OXOACYL-(ACYL-CARRIER-PROTEIN) REDUCTASE"/>
    <property type="match status" value="1"/>
</dbReference>
<reference evidence="4" key="2">
    <citation type="submission" date="2020-09" db="EMBL/GenBank/DDBJ databases">
        <authorList>
            <person name="Sun Q."/>
            <person name="Zhou Y."/>
        </authorList>
    </citation>
    <scope>NUCLEOTIDE SEQUENCE</scope>
    <source>
        <strain evidence="4">CGMCC 4.7430</strain>
    </source>
</reference>
<dbReference type="SUPFAM" id="SSF51735">
    <property type="entry name" value="NAD(P)-binding Rossmann-fold domains"/>
    <property type="match status" value="1"/>
</dbReference>
<keyword evidence="2" id="KW-0560">Oxidoreductase</keyword>